<sequence>MFRYCLEGFSPNGWRHNDSRVVIQAVGARPESIDRGSKNNSIKTDSISREINEAMDIQSSINGMRKKCKTTAEVANVVVTSKEEGNSGGLEQRCKRRLDLPRPIITTMASLASPSTSSPLVPLVSLPITVDEDPPLAAPYVPFFYVCY</sequence>
<dbReference type="Proteomes" id="UP000828251">
    <property type="component" value="Unassembled WGS sequence"/>
</dbReference>
<evidence type="ECO:0000313" key="2">
    <source>
        <dbReference type="Proteomes" id="UP000828251"/>
    </source>
</evidence>
<accession>A0A9D3UXH5</accession>
<proteinExistence type="predicted"/>
<reference evidence="1 2" key="1">
    <citation type="journal article" date="2021" name="Plant Biotechnol. J.">
        <title>Multi-omics assisted identification of the key and species-specific regulatory components of drought-tolerant mechanisms in Gossypium stocksii.</title>
        <authorList>
            <person name="Yu D."/>
            <person name="Ke L."/>
            <person name="Zhang D."/>
            <person name="Wu Y."/>
            <person name="Sun Y."/>
            <person name="Mei J."/>
            <person name="Sun J."/>
            <person name="Sun Y."/>
        </authorList>
    </citation>
    <scope>NUCLEOTIDE SEQUENCE [LARGE SCALE GENOMIC DNA]</scope>
    <source>
        <strain evidence="2">cv. E1</strain>
        <tissue evidence="1">Leaf</tissue>
    </source>
</reference>
<organism evidence="1 2">
    <name type="scientific">Gossypium stocksii</name>
    <dbReference type="NCBI Taxonomy" id="47602"/>
    <lineage>
        <taxon>Eukaryota</taxon>
        <taxon>Viridiplantae</taxon>
        <taxon>Streptophyta</taxon>
        <taxon>Embryophyta</taxon>
        <taxon>Tracheophyta</taxon>
        <taxon>Spermatophyta</taxon>
        <taxon>Magnoliopsida</taxon>
        <taxon>eudicotyledons</taxon>
        <taxon>Gunneridae</taxon>
        <taxon>Pentapetalae</taxon>
        <taxon>rosids</taxon>
        <taxon>malvids</taxon>
        <taxon>Malvales</taxon>
        <taxon>Malvaceae</taxon>
        <taxon>Malvoideae</taxon>
        <taxon>Gossypium</taxon>
    </lineage>
</organism>
<evidence type="ECO:0000313" key="1">
    <source>
        <dbReference type="EMBL" id="KAH1064218.1"/>
    </source>
</evidence>
<name>A0A9D3UXH5_9ROSI</name>
<keyword evidence="2" id="KW-1185">Reference proteome</keyword>
<comment type="caution">
    <text evidence="1">The sequence shown here is derived from an EMBL/GenBank/DDBJ whole genome shotgun (WGS) entry which is preliminary data.</text>
</comment>
<gene>
    <name evidence="1" type="ORF">J1N35_029205</name>
</gene>
<protein>
    <submittedName>
        <fullName evidence="1">Uncharacterized protein</fullName>
    </submittedName>
</protein>
<dbReference type="EMBL" id="JAIQCV010000009">
    <property type="protein sequence ID" value="KAH1064218.1"/>
    <property type="molecule type" value="Genomic_DNA"/>
</dbReference>
<dbReference type="AlphaFoldDB" id="A0A9D3UXH5"/>